<dbReference type="EMBL" id="CBTN010000078">
    <property type="protein sequence ID" value="CDH59909.1"/>
    <property type="molecule type" value="Genomic_DNA"/>
</dbReference>
<proteinExistence type="predicted"/>
<dbReference type="VEuPathDB" id="FungiDB:LCOR_10710.1"/>
<feature type="chain" id="PRO_5001656025" evidence="2">
    <location>
        <begin position="32"/>
        <end position="515"/>
    </location>
</feature>
<dbReference type="STRING" id="1263082.A0A068SC84"/>
<feature type="region of interest" description="Disordered" evidence="1">
    <location>
        <begin position="34"/>
        <end position="65"/>
    </location>
</feature>
<reference evidence="3" key="1">
    <citation type="submission" date="2013-08" db="EMBL/GenBank/DDBJ databases">
        <title>Gene expansion shapes genome architecture in the human pathogen Lichtheimia corymbifera: an evolutionary genomics analysis in the ancient terrestrial Mucorales (Mucoromycotina).</title>
        <authorList>
            <person name="Schwartze V.U."/>
            <person name="Winter S."/>
            <person name="Shelest E."/>
            <person name="Marcet-Houben M."/>
            <person name="Horn F."/>
            <person name="Wehner S."/>
            <person name="Hoffmann K."/>
            <person name="Riege K."/>
            <person name="Sammeth M."/>
            <person name="Nowrousian M."/>
            <person name="Valiante V."/>
            <person name="Linde J."/>
            <person name="Jacobsen I.D."/>
            <person name="Marz M."/>
            <person name="Brakhage A.A."/>
            <person name="Gabaldon T."/>
            <person name="Bocker S."/>
            <person name="Voigt K."/>
        </authorList>
    </citation>
    <scope>NUCLEOTIDE SEQUENCE [LARGE SCALE GENOMIC DNA]</scope>
    <source>
        <strain evidence="3">FSU 9682</strain>
    </source>
</reference>
<dbReference type="Proteomes" id="UP000027586">
    <property type="component" value="Unassembled WGS sequence"/>
</dbReference>
<comment type="caution">
    <text evidence="3">The sequence shown here is derived from an EMBL/GenBank/DDBJ whole genome shotgun (WGS) entry which is preliminary data.</text>
</comment>
<organism evidence="3 4">
    <name type="scientific">Lichtheimia corymbifera JMRC:FSU:9682</name>
    <dbReference type="NCBI Taxonomy" id="1263082"/>
    <lineage>
        <taxon>Eukaryota</taxon>
        <taxon>Fungi</taxon>
        <taxon>Fungi incertae sedis</taxon>
        <taxon>Mucoromycota</taxon>
        <taxon>Mucoromycotina</taxon>
        <taxon>Mucoromycetes</taxon>
        <taxon>Mucorales</taxon>
        <taxon>Lichtheimiaceae</taxon>
        <taxon>Lichtheimia</taxon>
    </lineage>
</organism>
<evidence type="ECO:0000313" key="3">
    <source>
        <dbReference type="EMBL" id="CDH59909.1"/>
    </source>
</evidence>
<accession>A0A068SC84</accession>
<protein>
    <submittedName>
        <fullName evidence="3">Uncharacterized protein</fullName>
    </submittedName>
</protein>
<name>A0A068SC84_9FUNG</name>
<evidence type="ECO:0000313" key="4">
    <source>
        <dbReference type="Proteomes" id="UP000027586"/>
    </source>
</evidence>
<dbReference type="OrthoDB" id="2244377at2759"/>
<dbReference type="AlphaFoldDB" id="A0A068SC84"/>
<evidence type="ECO:0000256" key="2">
    <source>
        <dbReference type="SAM" id="SignalP"/>
    </source>
</evidence>
<dbReference type="SUPFAM" id="SSF52266">
    <property type="entry name" value="SGNH hydrolase"/>
    <property type="match status" value="1"/>
</dbReference>
<feature type="signal peptide" evidence="2">
    <location>
        <begin position="1"/>
        <end position="31"/>
    </location>
</feature>
<gene>
    <name evidence="3" type="ORF">LCOR_10710.1</name>
</gene>
<keyword evidence="2" id="KW-0732">Signal</keyword>
<sequence>MISTQWRNIGFVTAIVVLLFTILHLQQETRTVTESIPDTELETQRFDQQPGTDDIDDSESLEIPASNEPAPCDLVDFGWLASDRKYWDGWGSKAMFMRADGNFTRKDVIANEGDTICVVVLLGPTPAPSAIRSEKHLAPADSLVMTAMGRQNKRTVKLRQHQTQTNVYYAAVQFMHEDIYDLDTRIEYRSYFWETPSHHAYRPFRFQSKNKLIVKASDDQQSIALPPCDYKNSLHQDGVWMSKDEYQRRYPLDFYGMFGTPQEDHAQNDHFFIPDHCKPQYISIGQAIQCLEDQTVHVWADNNVRRNLKAFSSGNRWCTESSKSACICDDDYEKHAELYPWATDFNVPLKINETWHANTEFYFNLVDTALLEANWGQIISRRAAQLKEADIVIVGFGNEDIRLRTVTPTEFARAFSKLLHYLAHEVYPKQRIIVRTPQPFCCGSIYSTAWNSGRSEAFTQAVMDAYSWDDRVMLWNVHALGIADNMCVSAGTAYTNRRVVNIENMQLWNLLCPAL</sequence>
<keyword evidence="4" id="KW-1185">Reference proteome</keyword>
<evidence type="ECO:0000256" key="1">
    <source>
        <dbReference type="SAM" id="MobiDB-lite"/>
    </source>
</evidence>